<dbReference type="CDD" id="cd09272">
    <property type="entry name" value="RNase_HI_RT_Ty1"/>
    <property type="match status" value="1"/>
</dbReference>
<evidence type="ECO:0000313" key="3">
    <source>
        <dbReference type="Proteomes" id="UP001058974"/>
    </source>
</evidence>
<name>A0A9D5AKT3_PEA</name>
<protein>
    <submittedName>
        <fullName evidence="2">Uncharacterized protein</fullName>
    </submittedName>
</protein>
<proteinExistence type="predicted"/>
<keyword evidence="3" id="KW-1185">Reference proteome</keyword>
<dbReference type="EMBL" id="JAMSHJ010000005">
    <property type="protein sequence ID" value="KAI5409385.1"/>
    <property type="molecule type" value="Genomic_DNA"/>
</dbReference>
<dbReference type="Gramene" id="Psat05G0498700-T1">
    <property type="protein sequence ID" value="KAI5409385.1"/>
    <property type="gene ID" value="KIW84_054987"/>
</dbReference>
<accession>A0A9D5AKT3</accession>
<reference evidence="2 3" key="1">
    <citation type="journal article" date="2022" name="Nat. Genet.">
        <title>Improved pea reference genome and pan-genome highlight genomic features and evolutionary characteristics.</title>
        <authorList>
            <person name="Yang T."/>
            <person name="Liu R."/>
            <person name="Luo Y."/>
            <person name="Hu S."/>
            <person name="Wang D."/>
            <person name="Wang C."/>
            <person name="Pandey M.K."/>
            <person name="Ge S."/>
            <person name="Xu Q."/>
            <person name="Li N."/>
            <person name="Li G."/>
            <person name="Huang Y."/>
            <person name="Saxena R.K."/>
            <person name="Ji Y."/>
            <person name="Li M."/>
            <person name="Yan X."/>
            <person name="He Y."/>
            <person name="Liu Y."/>
            <person name="Wang X."/>
            <person name="Xiang C."/>
            <person name="Varshney R.K."/>
            <person name="Ding H."/>
            <person name="Gao S."/>
            <person name="Zong X."/>
        </authorList>
    </citation>
    <scope>NUCLEOTIDE SEQUENCE [LARGE SCALE GENOMIC DNA]</scope>
    <source>
        <strain evidence="2 3">cv. Zhongwan 6</strain>
    </source>
</reference>
<sequence>MPAVSSSPIHHINSTPSPSLSSTPPVNSTVDSISSHCPLNPLATPDLSSSHTTPSFTSNISLVLILSNLDEASTISPTSSPDTTSTSRHVSVPLNPSQYLINPLNVHAMETRAKSGITQPILNPTLLLTNIKPILVGHALAALHWFKSMKEEYQALLNNQTWTLSLLKELRCKFQTPKILCDNLSTDTLTHNPILHNKIKHMELDIFFVREKVFNLSLIVAHVPAQDKWTDALTKPLSAVKFLPLRDKLRVFNKQSLIHTPFTLKGNDRVMY</sequence>
<evidence type="ECO:0000313" key="2">
    <source>
        <dbReference type="EMBL" id="KAI5409385.1"/>
    </source>
</evidence>
<feature type="region of interest" description="Disordered" evidence="1">
    <location>
        <begin position="1"/>
        <end position="34"/>
    </location>
</feature>
<dbReference type="AlphaFoldDB" id="A0A9D5AKT3"/>
<organism evidence="2 3">
    <name type="scientific">Pisum sativum</name>
    <name type="common">Garden pea</name>
    <name type="synonym">Lathyrus oleraceus</name>
    <dbReference type="NCBI Taxonomy" id="3888"/>
    <lineage>
        <taxon>Eukaryota</taxon>
        <taxon>Viridiplantae</taxon>
        <taxon>Streptophyta</taxon>
        <taxon>Embryophyta</taxon>
        <taxon>Tracheophyta</taxon>
        <taxon>Spermatophyta</taxon>
        <taxon>Magnoliopsida</taxon>
        <taxon>eudicotyledons</taxon>
        <taxon>Gunneridae</taxon>
        <taxon>Pentapetalae</taxon>
        <taxon>rosids</taxon>
        <taxon>fabids</taxon>
        <taxon>Fabales</taxon>
        <taxon>Fabaceae</taxon>
        <taxon>Papilionoideae</taxon>
        <taxon>50 kb inversion clade</taxon>
        <taxon>NPAAA clade</taxon>
        <taxon>Hologalegina</taxon>
        <taxon>IRL clade</taxon>
        <taxon>Fabeae</taxon>
        <taxon>Lathyrus</taxon>
    </lineage>
</organism>
<evidence type="ECO:0000256" key="1">
    <source>
        <dbReference type="SAM" id="MobiDB-lite"/>
    </source>
</evidence>
<gene>
    <name evidence="2" type="ORF">KIW84_054987</name>
</gene>
<dbReference type="Proteomes" id="UP001058974">
    <property type="component" value="Chromosome 5"/>
</dbReference>
<feature type="compositionally biased region" description="Low complexity" evidence="1">
    <location>
        <begin position="13"/>
        <end position="30"/>
    </location>
</feature>
<comment type="caution">
    <text evidence="2">The sequence shown here is derived from an EMBL/GenBank/DDBJ whole genome shotgun (WGS) entry which is preliminary data.</text>
</comment>